<dbReference type="RefSeq" id="WP_392819606.1">
    <property type="nucleotide sequence ID" value="NZ_JBICYV010000012.1"/>
</dbReference>
<keyword evidence="3" id="KW-1185">Reference proteome</keyword>
<comment type="caution">
    <text evidence="2">The sequence shown here is derived from an EMBL/GenBank/DDBJ whole genome shotgun (WGS) entry which is preliminary data.</text>
</comment>
<evidence type="ECO:0000313" key="2">
    <source>
        <dbReference type="EMBL" id="MFG3013650.1"/>
    </source>
</evidence>
<protein>
    <submittedName>
        <fullName evidence="2">Uncharacterized protein</fullName>
    </submittedName>
</protein>
<name>A0ABW7B8Y8_9ACTN</name>
<reference evidence="2 3" key="1">
    <citation type="submission" date="2024-10" db="EMBL/GenBank/DDBJ databases">
        <title>The Natural Products Discovery Center: Release of the First 8490 Sequenced Strains for Exploring Actinobacteria Biosynthetic Diversity.</title>
        <authorList>
            <person name="Kalkreuter E."/>
            <person name="Kautsar S.A."/>
            <person name="Yang D."/>
            <person name="Bader C.D."/>
            <person name="Teijaro C.N."/>
            <person name="Fluegel L."/>
            <person name="Davis C.M."/>
            <person name="Simpson J.R."/>
            <person name="Lauterbach L."/>
            <person name="Steele A.D."/>
            <person name="Gui C."/>
            <person name="Meng S."/>
            <person name="Li G."/>
            <person name="Viehrig K."/>
            <person name="Ye F."/>
            <person name="Su P."/>
            <person name="Kiefer A.F."/>
            <person name="Nichols A."/>
            <person name="Cepeda A.J."/>
            <person name="Yan W."/>
            <person name="Fan B."/>
            <person name="Jiang Y."/>
            <person name="Adhikari A."/>
            <person name="Zheng C.-J."/>
            <person name="Schuster L."/>
            <person name="Cowan T.M."/>
            <person name="Smanski M.J."/>
            <person name="Chevrette M.G."/>
            <person name="De Carvalho L.P.S."/>
            <person name="Shen B."/>
        </authorList>
    </citation>
    <scope>NUCLEOTIDE SEQUENCE [LARGE SCALE GENOMIC DNA]</scope>
    <source>
        <strain evidence="2 3">NPDC048320</strain>
    </source>
</reference>
<dbReference type="Proteomes" id="UP001604267">
    <property type="component" value="Unassembled WGS sequence"/>
</dbReference>
<gene>
    <name evidence="2" type="ORF">ACGFZB_24985</name>
</gene>
<sequence>MSSRLRRTIPGPPSRPPFAALDQDPPGSLDAVRDEANMPLDGEPQRARDDLDAVGARAGA</sequence>
<feature type="region of interest" description="Disordered" evidence="1">
    <location>
        <begin position="1"/>
        <end position="60"/>
    </location>
</feature>
<evidence type="ECO:0000313" key="3">
    <source>
        <dbReference type="Proteomes" id="UP001604267"/>
    </source>
</evidence>
<proteinExistence type="predicted"/>
<accession>A0ABW7B8Y8</accession>
<dbReference type="EMBL" id="JBICYV010000012">
    <property type="protein sequence ID" value="MFG3013650.1"/>
    <property type="molecule type" value="Genomic_DNA"/>
</dbReference>
<evidence type="ECO:0000256" key="1">
    <source>
        <dbReference type="SAM" id="MobiDB-lite"/>
    </source>
</evidence>
<organism evidence="2 3">
    <name type="scientific">Streptomyces cinerochromogenes</name>
    <dbReference type="NCBI Taxonomy" id="66422"/>
    <lineage>
        <taxon>Bacteria</taxon>
        <taxon>Bacillati</taxon>
        <taxon>Actinomycetota</taxon>
        <taxon>Actinomycetes</taxon>
        <taxon>Kitasatosporales</taxon>
        <taxon>Streptomycetaceae</taxon>
        <taxon>Streptomyces</taxon>
    </lineage>
</organism>